<dbReference type="AlphaFoldDB" id="A0A7E5WQ88"/>
<evidence type="ECO:0000256" key="3">
    <source>
        <dbReference type="ARBA" id="ARBA00022792"/>
    </source>
</evidence>
<keyword evidence="3" id="KW-0999">Mitochondrion inner membrane</keyword>
<evidence type="ECO:0000256" key="7">
    <source>
        <dbReference type="ARBA" id="ARBA00044944"/>
    </source>
</evidence>
<keyword evidence="8" id="KW-1185">Reference proteome</keyword>
<keyword evidence="2" id="KW-0812">Transmembrane</keyword>
<protein>
    <submittedName>
        <fullName evidence="9">Uncharacterized protein LOC113504432</fullName>
    </submittedName>
</protein>
<evidence type="ECO:0000256" key="2">
    <source>
        <dbReference type="ARBA" id="ARBA00022692"/>
    </source>
</evidence>
<dbReference type="GeneID" id="113504432"/>
<proteinExistence type="inferred from homology"/>
<organism evidence="8 9">
    <name type="scientific">Trichoplusia ni</name>
    <name type="common">Cabbage looper</name>
    <dbReference type="NCBI Taxonomy" id="7111"/>
    <lineage>
        <taxon>Eukaryota</taxon>
        <taxon>Metazoa</taxon>
        <taxon>Ecdysozoa</taxon>
        <taxon>Arthropoda</taxon>
        <taxon>Hexapoda</taxon>
        <taxon>Insecta</taxon>
        <taxon>Pterygota</taxon>
        <taxon>Neoptera</taxon>
        <taxon>Endopterygota</taxon>
        <taxon>Lepidoptera</taxon>
        <taxon>Glossata</taxon>
        <taxon>Ditrysia</taxon>
        <taxon>Noctuoidea</taxon>
        <taxon>Noctuidae</taxon>
        <taxon>Plusiinae</taxon>
        <taxon>Trichoplusia</taxon>
    </lineage>
</organism>
<dbReference type="PANTHER" id="PTHR28492:SF1">
    <property type="entry name" value="UBIQUINOL-CYTOCHROME-C REDUCTASE COMPLEX ASSEMBLY FACTOR 6"/>
    <property type="match status" value="1"/>
</dbReference>
<evidence type="ECO:0000313" key="9">
    <source>
        <dbReference type="RefSeq" id="XP_026742507.1"/>
    </source>
</evidence>
<dbReference type="InParanoid" id="A0A7E5WQ88"/>
<dbReference type="FunCoup" id="A0A7E5WQ88">
    <property type="interactions" value="10"/>
</dbReference>
<dbReference type="InterPro" id="IPR027858">
    <property type="entry name" value="BRAWNIN"/>
</dbReference>
<evidence type="ECO:0000256" key="5">
    <source>
        <dbReference type="ARBA" id="ARBA00023128"/>
    </source>
</evidence>
<evidence type="ECO:0000256" key="1">
    <source>
        <dbReference type="ARBA" id="ARBA00004434"/>
    </source>
</evidence>
<dbReference type="GO" id="GO:0034551">
    <property type="term" value="P:mitochondrial respiratory chain complex III assembly"/>
    <property type="evidence" value="ECO:0007669"/>
    <property type="project" value="InterPro"/>
</dbReference>
<sequence length="70" mass="7915">MPAGVTWGQYIAFSTAAMLSMLAGSQTVHQYYRPLQDLSDYINKELKNLPENVQVKIKQELQEEGVLNKS</sequence>
<comment type="subcellular location">
    <subcellularLocation>
        <location evidence="1">Mitochondrion inner membrane</location>
        <topology evidence="1">Single-pass membrane protein</topology>
    </subcellularLocation>
</comment>
<keyword evidence="5" id="KW-0496">Mitochondrion</keyword>
<evidence type="ECO:0000313" key="8">
    <source>
        <dbReference type="Proteomes" id="UP000322000"/>
    </source>
</evidence>
<dbReference type="Proteomes" id="UP000322000">
    <property type="component" value="Chromosome 22"/>
</dbReference>
<name>A0A7E5WQ88_TRINI</name>
<dbReference type="CTD" id="7354414"/>
<keyword evidence="4" id="KW-1133">Transmembrane helix</keyword>
<dbReference type="Pfam" id="PF14990">
    <property type="entry name" value="DUF4516"/>
    <property type="match status" value="1"/>
</dbReference>
<dbReference type="OrthoDB" id="6139781at2759"/>
<dbReference type="PANTHER" id="PTHR28492">
    <property type="entry name" value="HYPOTHETICAL PROTEIN LOC691921"/>
    <property type="match status" value="1"/>
</dbReference>
<comment type="similarity">
    <text evidence="7">Belongs to the UQCC6 family.</text>
</comment>
<gene>
    <name evidence="9" type="primary">LOC113504432</name>
</gene>
<reference evidence="9" key="1">
    <citation type="submission" date="2025-08" db="UniProtKB">
        <authorList>
            <consortium name="RefSeq"/>
        </authorList>
    </citation>
    <scope>IDENTIFICATION</scope>
</reference>
<dbReference type="KEGG" id="tnl:113504432"/>
<evidence type="ECO:0000256" key="4">
    <source>
        <dbReference type="ARBA" id="ARBA00022989"/>
    </source>
</evidence>
<evidence type="ECO:0000256" key="6">
    <source>
        <dbReference type="ARBA" id="ARBA00023136"/>
    </source>
</evidence>
<keyword evidence="6" id="KW-0472">Membrane</keyword>
<dbReference type="RefSeq" id="XP_026742507.1">
    <property type="nucleotide sequence ID" value="XM_026886706.1"/>
</dbReference>
<dbReference type="GO" id="GO:0005743">
    <property type="term" value="C:mitochondrial inner membrane"/>
    <property type="evidence" value="ECO:0007669"/>
    <property type="project" value="UniProtKB-SubCell"/>
</dbReference>
<accession>A0A7E5WQ88</accession>